<gene>
    <name evidence="2" type="ORF">LZZ85_07115</name>
</gene>
<dbReference type="SUPFAM" id="SSF46894">
    <property type="entry name" value="C-terminal effector domain of the bipartite response regulators"/>
    <property type="match status" value="1"/>
</dbReference>
<dbReference type="RefSeq" id="WP_237870074.1">
    <property type="nucleotide sequence ID" value="NZ_JAKLTR010000003.1"/>
</dbReference>
<keyword evidence="3" id="KW-1185">Reference proteome</keyword>
<dbReference type="Gene3D" id="1.10.10.10">
    <property type="entry name" value="Winged helix-like DNA-binding domain superfamily/Winged helix DNA-binding domain"/>
    <property type="match status" value="1"/>
</dbReference>
<dbReference type="InterPro" id="IPR036388">
    <property type="entry name" value="WH-like_DNA-bd_sf"/>
</dbReference>
<organism evidence="2 3">
    <name type="scientific">Terrimonas ginsenosidimutans</name>
    <dbReference type="NCBI Taxonomy" id="2908004"/>
    <lineage>
        <taxon>Bacteria</taxon>
        <taxon>Pseudomonadati</taxon>
        <taxon>Bacteroidota</taxon>
        <taxon>Chitinophagia</taxon>
        <taxon>Chitinophagales</taxon>
        <taxon>Chitinophagaceae</taxon>
        <taxon>Terrimonas</taxon>
    </lineage>
</organism>
<accession>A0ABS9KNY8</accession>
<dbReference type="Proteomes" id="UP001165367">
    <property type="component" value="Unassembled WGS sequence"/>
</dbReference>
<evidence type="ECO:0000313" key="3">
    <source>
        <dbReference type="Proteomes" id="UP001165367"/>
    </source>
</evidence>
<evidence type="ECO:0000256" key="1">
    <source>
        <dbReference type="SAM" id="Phobius"/>
    </source>
</evidence>
<keyword evidence="1" id="KW-0472">Membrane</keyword>
<dbReference type="InterPro" id="IPR016032">
    <property type="entry name" value="Sig_transdc_resp-reg_C-effctor"/>
</dbReference>
<evidence type="ECO:0000313" key="2">
    <source>
        <dbReference type="EMBL" id="MCG2614044.1"/>
    </source>
</evidence>
<evidence type="ECO:0008006" key="4">
    <source>
        <dbReference type="Google" id="ProtNLM"/>
    </source>
</evidence>
<comment type="caution">
    <text evidence="2">The sequence shown here is derived from an EMBL/GenBank/DDBJ whole genome shotgun (WGS) entry which is preliminary data.</text>
</comment>
<proteinExistence type="predicted"/>
<dbReference type="EMBL" id="JAKLTR010000003">
    <property type="protein sequence ID" value="MCG2614044.1"/>
    <property type="molecule type" value="Genomic_DNA"/>
</dbReference>
<name>A0ABS9KNY8_9BACT</name>
<protein>
    <recommendedName>
        <fullName evidence="4">OmpR/PhoB-type domain-containing protein</fullName>
    </recommendedName>
</protein>
<sequence length="163" mass="18433">MQKDFYINDQFLVKPGTNVVIDGKISRISRISQRTMQLLCTLANHAGESISKDELIRIAWRGNNNEDAFSQSIIELQRLLRVEKKDMLRIVPDKTYSLQATISNADIDDLKREAGATTPYSAAQAATKKWILILSILIVILALIFVLFNYTWKTSPSSSLVIF</sequence>
<keyword evidence="1" id="KW-1133">Transmembrane helix</keyword>
<reference evidence="2" key="1">
    <citation type="submission" date="2022-01" db="EMBL/GenBank/DDBJ databases">
        <authorList>
            <person name="Jo J.-H."/>
            <person name="Im W.-T."/>
        </authorList>
    </citation>
    <scope>NUCLEOTIDE SEQUENCE</scope>
    <source>
        <strain evidence="2">NA20</strain>
    </source>
</reference>
<feature type="transmembrane region" description="Helical" evidence="1">
    <location>
        <begin position="130"/>
        <end position="152"/>
    </location>
</feature>
<keyword evidence="1" id="KW-0812">Transmembrane</keyword>